<dbReference type="AlphaFoldDB" id="A0A810KW02"/>
<protein>
    <submittedName>
        <fullName evidence="2">Transcriptional regulator</fullName>
    </submittedName>
</protein>
<dbReference type="Gene3D" id="1.10.10.10">
    <property type="entry name" value="Winged helix-like DNA-binding domain superfamily/Winged helix DNA-binding domain"/>
    <property type="match status" value="1"/>
</dbReference>
<dbReference type="InterPro" id="IPR052509">
    <property type="entry name" value="Metal_resp_DNA-bind_regulator"/>
</dbReference>
<dbReference type="PANTHER" id="PTHR33169:SF14">
    <property type="entry name" value="TRANSCRIPTIONAL REGULATOR RV3488"/>
    <property type="match status" value="1"/>
</dbReference>
<dbReference type="OrthoDB" id="122286at2"/>
<gene>
    <name evidence="2" type="ORF">Asera_03760</name>
</gene>
<dbReference type="KEGG" id="aser:Asera_03760"/>
<dbReference type="RefSeq" id="WP_051802815.1">
    <property type="nucleotide sequence ID" value="NZ_AP023354.1"/>
</dbReference>
<proteinExistence type="predicted"/>
<dbReference type="SUPFAM" id="SSF46785">
    <property type="entry name" value="Winged helix' DNA-binding domain"/>
    <property type="match status" value="1"/>
</dbReference>
<evidence type="ECO:0000259" key="1">
    <source>
        <dbReference type="Pfam" id="PF03551"/>
    </source>
</evidence>
<dbReference type="InterPro" id="IPR036388">
    <property type="entry name" value="WH-like_DNA-bd_sf"/>
</dbReference>
<keyword evidence="3" id="KW-1185">Reference proteome</keyword>
<evidence type="ECO:0000313" key="2">
    <source>
        <dbReference type="EMBL" id="BCJ26268.1"/>
    </source>
</evidence>
<dbReference type="EMBL" id="AP023354">
    <property type="protein sequence ID" value="BCJ26268.1"/>
    <property type="molecule type" value="Genomic_DNA"/>
</dbReference>
<organism evidence="2 3">
    <name type="scientific">Actinocatenispora sera</name>
    <dbReference type="NCBI Taxonomy" id="390989"/>
    <lineage>
        <taxon>Bacteria</taxon>
        <taxon>Bacillati</taxon>
        <taxon>Actinomycetota</taxon>
        <taxon>Actinomycetes</taxon>
        <taxon>Micromonosporales</taxon>
        <taxon>Micromonosporaceae</taxon>
        <taxon>Actinocatenispora</taxon>
    </lineage>
</organism>
<dbReference type="PANTHER" id="PTHR33169">
    <property type="entry name" value="PADR-FAMILY TRANSCRIPTIONAL REGULATOR"/>
    <property type="match status" value="1"/>
</dbReference>
<name>A0A810KW02_9ACTN</name>
<sequence>MEQDRRAQWLRGVLDLCVLGTLAGGESYGYQLAQGLAAAGLGPIQGGTLYPVLLRLQRAGLIAARWRGGESGPARKYYRLTAAGETTLRQAATDWSGFAGRVSAILSTGGVGVSTDAGRAPVRTDAGGAQ</sequence>
<reference evidence="2" key="1">
    <citation type="submission" date="2020-08" db="EMBL/GenBank/DDBJ databases">
        <title>Whole genome shotgun sequence of Actinocatenispora sera NBRC 101916.</title>
        <authorList>
            <person name="Komaki H."/>
            <person name="Tamura T."/>
        </authorList>
    </citation>
    <scope>NUCLEOTIDE SEQUENCE</scope>
    <source>
        <strain evidence="2">NBRC 101916</strain>
    </source>
</reference>
<evidence type="ECO:0000313" key="3">
    <source>
        <dbReference type="Proteomes" id="UP000680750"/>
    </source>
</evidence>
<dbReference type="Proteomes" id="UP000680750">
    <property type="component" value="Chromosome"/>
</dbReference>
<dbReference type="InterPro" id="IPR005149">
    <property type="entry name" value="Tscrpt_reg_PadR_N"/>
</dbReference>
<feature type="domain" description="Transcription regulator PadR N-terminal" evidence="1">
    <location>
        <begin position="18"/>
        <end position="89"/>
    </location>
</feature>
<dbReference type="InterPro" id="IPR036390">
    <property type="entry name" value="WH_DNA-bd_sf"/>
</dbReference>
<dbReference type="Pfam" id="PF03551">
    <property type="entry name" value="PadR"/>
    <property type="match status" value="1"/>
</dbReference>
<accession>A0A810KW02</accession>